<dbReference type="EMBL" id="CP002083">
    <property type="protein sequence ID" value="ADJ23310.1"/>
    <property type="molecule type" value="Genomic_DNA"/>
</dbReference>
<dbReference type="OrthoDB" id="9797825at2"/>
<dbReference type="Pfam" id="PF07542">
    <property type="entry name" value="ATP12"/>
    <property type="match status" value="1"/>
</dbReference>
<dbReference type="STRING" id="582899.Hden_1498"/>
<keyword evidence="3" id="KW-0143">Chaperone</keyword>
<reference evidence="6" key="1">
    <citation type="journal article" date="2011" name="J. Bacteriol.">
        <title>Genome sequences of eight morphologically diverse alphaproteobacteria.</title>
        <authorList>
            <consortium name="US DOE Joint Genome Institute"/>
            <person name="Brown P.J."/>
            <person name="Kysela D.T."/>
            <person name="Buechlein A."/>
            <person name="Hemmerich C."/>
            <person name="Brun Y.V."/>
        </authorList>
    </citation>
    <scope>NUCLEOTIDE SEQUENCE [LARGE SCALE GENOMIC DNA]</scope>
    <source>
        <strain evidence="6">ATCC 51888 / DSM 1869 / NCIB 11706 / TK 0415</strain>
    </source>
</reference>
<sequence length="271" mass="29034">MSGSSSNGNGNGEGKGDHRADLERASGGPRGTISDSLAKPLARRFYKEASTGDVAPFQILLDGRAVKTPKKRALAVPTKALALAIADEWQAQVDTIDPSRMPLTRFANTAIDAVSETLDAVAADIVAYAGSDLVCYRAETPDELVALQSRDWNPIVAWADATLDARFRVVPGVVHVEQSSEALAAVGHALTPHDPFRLTGLHVLTTLTGSALLALALESKAVTVDAAWNAAHVDEDYQISLWGEDAEATARRRGRRAEFDAAWRWLALLRT</sequence>
<dbReference type="Gene3D" id="1.10.3580.10">
    <property type="entry name" value="ATP12 ATPase"/>
    <property type="match status" value="1"/>
</dbReference>
<comment type="similarity">
    <text evidence="1">Belongs to the ATP12 family.</text>
</comment>
<evidence type="ECO:0000256" key="1">
    <source>
        <dbReference type="ARBA" id="ARBA00008231"/>
    </source>
</evidence>
<dbReference type="RefSeq" id="WP_013215525.1">
    <property type="nucleotide sequence ID" value="NC_014313.1"/>
</dbReference>
<keyword evidence="2" id="KW-0809">Transit peptide</keyword>
<evidence type="ECO:0000313" key="6">
    <source>
        <dbReference type="Proteomes" id="UP000002033"/>
    </source>
</evidence>
<keyword evidence="6" id="KW-1185">Reference proteome</keyword>
<evidence type="ECO:0000313" key="5">
    <source>
        <dbReference type="EMBL" id="ADJ23310.1"/>
    </source>
</evidence>
<dbReference type="KEGG" id="hdn:Hden_1498"/>
<dbReference type="InterPro" id="IPR011419">
    <property type="entry name" value="ATP12_ATP_synth-F1-assembly"/>
</dbReference>
<dbReference type="InterPro" id="IPR023335">
    <property type="entry name" value="ATP12_ortho_dom_sf"/>
</dbReference>
<evidence type="ECO:0000256" key="3">
    <source>
        <dbReference type="ARBA" id="ARBA00023186"/>
    </source>
</evidence>
<protein>
    <submittedName>
        <fullName evidence="5">ATP12 ATPase</fullName>
    </submittedName>
</protein>
<dbReference type="PANTHER" id="PTHR21013">
    <property type="entry name" value="ATP SYNTHASE MITOCHONDRIAL F1 COMPLEX ASSEMBLY FACTOR 2/ATP12 PROTEIN, MITOCHONDRIAL PRECURSOR"/>
    <property type="match status" value="1"/>
</dbReference>
<dbReference type="GO" id="GO:0043461">
    <property type="term" value="P:proton-transporting ATP synthase complex assembly"/>
    <property type="evidence" value="ECO:0007669"/>
    <property type="project" value="InterPro"/>
</dbReference>
<accession>D8JXV1</accession>
<gene>
    <name evidence="5" type="ordered locus">Hden_1498</name>
</gene>
<dbReference type="PANTHER" id="PTHR21013:SF10">
    <property type="entry name" value="ATP SYNTHASE MITOCHONDRIAL F1 COMPLEX ASSEMBLY FACTOR 2"/>
    <property type="match status" value="1"/>
</dbReference>
<dbReference type="AlphaFoldDB" id="D8JXV1"/>
<feature type="region of interest" description="Disordered" evidence="4">
    <location>
        <begin position="1"/>
        <end position="35"/>
    </location>
</feature>
<name>D8JXV1_HYPDA</name>
<dbReference type="HOGENOM" id="CLU_047893_3_0_5"/>
<dbReference type="eggNOG" id="COG5387">
    <property type="taxonomic scope" value="Bacteria"/>
</dbReference>
<dbReference type="Gene3D" id="3.30.2180.10">
    <property type="entry name" value="ATP12-like"/>
    <property type="match status" value="1"/>
</dbReference>
<dbReference type="Proteomes" id="UP000002033">
    <property type="component" value="Chromosome"/>
</dbReference>
<evidence type="ECO:0000256" key="2">
    <source>
        <dbReference type="ARBA" id="ARBA00022946"/>
    </source>
</evidence>
<organism evidence="5 6">
    <name type="scientific">Hyphomicrobium denitrificans (strain ATCC 51888 / DSM 1869 / NCIMB 11706 / TK 0415)</name>
    <dbReference type="NCBI Taxonomy" id="582899"/>
    <lineage>
        <taxon>Bacteria</taxon>
        <taxon>Pseudomonadati</taxon>
        <taxon>Pseudomonadota</taxon>
        <taxon>Alphaproteobacteria</taxon>
        <taxon>Hyphomicrobiales</taxon>
        <taxon>Hyphomicrobiaceae</taxon>
        <taxon>Hyphomicrobium</taxon>
    </lineage>
</organism>
<proteinExistence type="inferred from homology"/>
<evidence type="ECO:0000256" key="4">
    <source>
        <dbReference type="SAM" id="MobiDB-lite"/>
    </source>
</evidence>
<dbReference type="InterPro" id="IPR042272">
    <property type="entry name" value="ATP12_ATP_synth-F1-assembly_N"/>
</dbReference>
<dbReference type="SUPFAM" id="SSF160909">
    <property type="entry name" value="ATP12-like"/>
    <property type="match status" value="1"/>
</dbReference>
<feature type="compositionally biased region" description="Basic and acidic residues" evidence="4">
    <location>
        <begin position="14"/>
        <end position="24"/>
    </location>
</feature>